<keyword evidence="2" id="KW-1185">Reference proteome</keyword>
<dbReference type="Proteomes" id="UP001515480">
    <property type="component" value="Unassembled WGS sequence"/>
</dbReference>
<proteinExistence type="predicted"/>
<dbReference type="AlphaFoldDB" id="A0AB34K5U0"/>
<name>A0AB34K5U0_PRYPA</name>
<sequence length="168" mass="18905">MLAALARLAPRARPEWRALAIPGGVLQAARPLLGPVAAMSIFKSHAVKEWVAKQPDSGGTSSGGISWKYWSAGRSPTGKWIGPRLDAKTRARIIKRAISQGEIFLEPTVMVPPPHFKGKGRHRRAEERRVEIKEKLAMMPQMVREHKQALREKRRALRKDSFFKNTLK</sequence>
<protein>
    <recommendedName>
        <fullName evidence="3">MRPL25 domain-containing protein</fullName>
    </recommendedName>
</protein>
<gene>
    <name evidence="1" type="ORF">AB1Y20_000794</name>
</gene>
<evidence type="ECO:0000313" key="2">
    <source>
        <dbReference type="Proteomes" id="UP001515480"/>
    </source>
</evidence>
<dbReference type="EMBL" id="JBGBPQ010000001">
    <property type="protein sequence ID" value="KAL1529863.1"/>
    <property type="molecule type" value="Genomic_DNA"/>
</dbReference>
<evidence type="ECO:0000313" key="1">
    <source>
        <dbReference type="EMBL" id="KAL1529863.1"/>
    </source>
</evidence>
<reference evidence="1 2" key="1">
    <citation type="journal article" date="2024" name="Science">
        <title>Giant polyketide synthase enzymes in the biosynthesis of giant marine polyether toxins.</title>
        <authorList>
            <person name="Fallon T.R."/>
            <person name="Shende V.V."/>
            <person name="Wierzbicki I.H."/>
            <person name="Pendleton A.L."/>
            <person name="Watervoot N.F."/>
            <person name="Auber R.P."/>
            <person name="Gonzalez D.J."/>
            <person name="Wisecaver J.H."/>
            <person name="Moore B.S."/>
        </authorList>
    </citation>
    <scope>NUCLEOTIDE SEQUENCE [LARGE SCALE GENOMIC DNA]</scope>
    <source>
        <strain evidence="1 2">12B1</strain>
    </source>
</reference>
<organism evidence="1 2">
    <name type="scientific">Prymnesium parvum</name>
    <name type="common">Toxic golden alga</name>
    <dbReference type="NCBI Taxonomy" id="97485"/>
    <lineage>
        <taxon>Eukaryota</taxon>
        <taxon>Haptista</taxon>
        <taxon>Haptophyta</taxon>
        <taxon>Prymnesiophyceae</taxon>
        <taxon>Prymnesiales</taxon>
        <taxon>Prymnesiaceae</taxon>
        <taxon>Prymnesium</taxon>
    </lineage>
</organism>
<evidence type="ECO:0008006" key="3">
    <source>
        <dbReference type="Google" id="ProtNLM"/>
    </source>
</evidence>
<accession>A0AB34K5U0</accession>
<comment type="caution">
    <text evidence="1">The sequence shown here is derived from an EMBL/GenBank/DDBJ whole genome shotgun (WGS) entry which is preliminary data.</text>
</comment>